<dbReference type="EMBL" id="CAJVPS010000959">
    <property type="protein sequence ID" value="CAG8517007.1"/>
    <property type="molecule type" value="Genomic_DNA"/>
</dbReference>
<keyword evidence="2" id="KW-1185">Reference proteome</keyword>
<proteinExistence type="predicted"/>
<reference evidence="1" key="1">
    <citation type="submission" date="2021-06" db="EMBL/GenBank/DDBJ databases">
        <authorList>
            <person name="Kallberg Y."/>
            <person name="Tangrot J."/>
            <person name="Rosling A."/>
        </authorList>
    </citation>
    <scope>NUCLEOTIDE SEQUENCE</scope>
    <source>
        <strain evidence="1">FL130A</strain>
    </source>
</reference>
<evidence type="ECO:0000313" key="1">
    <source>
        <dbReference type="EMBL" id="CAG8517007.1"/>
    </source>
</evidence>
<comment type="caution">
    <text evidence="1">The sequence shown here is derived from an EMBL/GenBank/DDBJ whole genome shotgun (WGS) entry which is preliminary data.</text>
</comment>
<accession>A0A9N9A452</accession>
<protein>
    <submittedName>
        <fullName evidence="1">14232_t:CDS:1</fullName>
    </submittedName>
</protein>
<organism evidence="1 2">
    <name type="scientific">Ambispora leptoticha</name>
    <dbReference type="NCBI Taxonomy" id="144679"/>
    <lineage>
        <taxon>Eukaryota</taxon>
        <taxon>Fungi</taxon>
        <taxon>Fungi incertae sedis</taxon>
        <taxon>Mucoromycota</taxon>
        <taxon>Glomeromycotina</taxon>
        <taxon>Glomeromycetes</taxon>
        <taxon>Archaeosporales</taxon>
        <taxon>Ambisporaceae</taxon>
        <taxon>Ambispora</taxon>
    </lineage>
</organism>
<dbReference type="Proteomes" id="UP000789508">
    <property type="component" value="Unassembled WGS sequence"/>
</dbReference>
<dbReference type="AlphaFoldDB" id="A0A9N9A452"/>
<gene>
    <name evidence="1" type="ORF">ALEPTO_LOCUS4269</name>
</gene>
<evidence type="ECO:0000313" key="2">
    <source>
        <dbReference type="Proteomes" id="UP000789508"/>
    </source>
</evidence>
<sequence length="168" mass="18717">MAKFAVGGQIIWSTLLVGLKPSGFNIMDIIFEDFWYQKNITADQLILAEEEQLQVIDFGTDAQQSWKKDATIEIDTVTTRSCIDVDNDNYLSSIFNGTSHEVPMTWLAEFNNVARSNGLNNAGKVACVVTYLQGAVGTWFDKRKANNDAWPTLNSTHQTIFVDISTGN</sequence>
<name>A0A9N9A452_9GLOM</name>